<name>A0A2J0Q592_9ENTR</name>
<dbReference type="AlphaFoldDB" id="A0A2J0Q592"/>
<feature type="active site" description="Proton acceptor" evidence="6">
    <location>
        <position position="57"/>
    </location>
</feature>
<evidence type="ECO:0000313" key="8">
    <source>
        <dbReference type="EMBL" id="PJD89399.1"/>
    </source>
</evidence>
<keyword evidence="2 6" id="KW-0328">Glycosyltransferase</keyword>
<dbReference type="RefSeq" id="WP_097649334.1">
    <property type="nucleotide sequence ID" value="NZ_NEEW01000001.1"/>
</dbReference>
<dbReference type="Proteomes" id="UP000229974">
    <property type="component" value="Unassembled WGS sequence"/>
</dbReference>
<evidence type="ECO:0000256" key="5">
    <source>
        <dbReference type="ARBA" id="ARBA00023125"/>
    </source>
</evidence>
<feature type="binding site" evidence="6">
    <location>
        <begin position="22"/>
        <end position="24"/>
    </location>
    <ligand>
        <name>NAD(+)</name>
        <dbReference type="ChEBI" id="CHEBI:57540"/>
    </ligand>
</feature>
<reference evidence="8 9" key="1">
    <citation type="journal article" date="2017" name="J. Antimicrob. Chemother.">
        <title>Characterization of the population structure, drug resistance mechanisms and plasmids of the community-associated Enterobacter cloacae complex in China.</title>
        <authorList>
            <person name="Zhou K."/>
            <person name="Yu W."/>
            <person name="Cao X."/>
            <person name="Shen P."/>
            <person name="Lu H."/>
            <person name="Luo Q."/>
            <person name="Rossen J.W.A."/>
            <person name="Xiao Y."/>
        </authorList>
    </citation>
    <scope>NUCLEOTIDE SEQUENCE [LARGE SCALE GENOMIC DNA]</scope>
    <source>
        <strain evidence="8 9">ECC904</strain>
    </source>
</reference>
<dbReference type="InterPro" id="IPR029494">
    <property type="entry name" value="DarT"/>
</dbReference>
<comment type="caution">
    <text evidence="6">Lacks conserved residue(s) required for the propagation of feature annotation.</text>
</comment>
<proteinExistence type="inferred from homology"/>
<evidence type="ECO:0000259" key="7">
    <source>
        <dbReference type="PROSITE" id="PS52018"/>
    </source>
</evidence>
<comment type="caution">
    <text evidence="8">The sequence shown here is derived from an EMBL/GenBank/DDBJ whole genome shotgun (WGS) entry which is preliminary data.</text>
</comment>
<evidence type="ECO:0000256" key="2">
    <source>
        <dbReference type="ARBA" id="ARBA00022676"/>
    </source>
</evidence>
<comment type="catalytic activity">
    <reaction evidence="6">
        <text>a thymidine in DNA + NAD(+) = an N-(ADP-alpha-D-ribosyl)-thymidine in DNA + nicotinamide + H(+)</text>
        <dbReference type="Rhea" id="RHEA:71651"/>
        <dbReference type="Rhea" id="RHEA-COMP:13556"/>
        <dbReference type="Rhea" id="RHEA-COMP:18051"/>
        <dbReference type="ChEBI" id="CHEBI:15378"/>
        <dbReference type="ChEBI" id="CHEBI:17154"/>
        <dbReference type="ChEBI" id="CHEBI:57540"/>
        <dbReference type="ChEBI" id="CHEBI:137386"/>
        <dbReference type="ChEBI" id="CHEBI:191199"/>
    </reaction>
</comment>
<evidence type="ECO:0000256" key="1">
    <source>
        <dbReference type="ARBA" id="ARBA00022649"/>
    </source>
</evidence>
<accession>A0A2J0Q592</accession>
<keyword evidence="5 6" id="KW-0238">DNA-binding</keyword>
<evidence type="ECO:0000256" key="4">
    <source>
        <dbReference type="ARBA" id="ARBA00022695"/>
    </source>
</evidence>
<dbReference type="GO" id="GO:0016757">
    <property type="term" value="F:glycosyltransferase activity"/>
    <property type="evidence" value="ECO:0007669"/>
    <property type="project" value="UniProtKB-UniRule"/>
</dbReference>
<evidence type="ECO:0000256" key="3">
    <source>
        <dbReference type="ARBA" id="ARBA00022679"/>
    </source>
</evidence>
<dbReference type="OrthoDB" id="2052979at2"/>
<keyword evidence="4 6" id="KW-0548">Nucleotidyltransferase</keyword>
<feature type="active site" evidence="6">
    <location>
        <position position="159"/>
    </location>
</feature>
<dbReference type="EMBL" id="NEEW01000001">
    <property type="protein sequence ID" value="PJD89399.1"/>
    <property type="molecule type" value="Genomic_DNA"/>
</dbReference>
<feature type="binding site" evidence="6">
    <location>
        <position position="57"/>
    </location>
    <ligand>
        <name>NAD(+)</name>
        <dbReference type="ChEBI" id="CHEBI:57540"/>
    </ligand>
</feature>
<gene>
    <name evidence="8" type="ORF">B9Q30_02455</name>
</gene>
<evidence type="ECO:0000256" key="6">
    <source>
        <dbReference type="PROSITE-ProRule" id="PRU01362"/>
    </source>
</evidence>
<feature type="domain" description="DarT" evidence="7">
    <location>
        <begin position="18"/>
        <end position="204"/>
    </location>
</feature>
<dbReference type="GO" id="GO:0003677">
    <property type="term" value="F:DNA binding"/>
    <property type="evidence" value="ECO:0007669"/>
    <property type="project" value="UniProtKB-UniRule"/>
</dbReference>
<keyword evidence="3 6" id="KW-0808">Transferase</keyword>
<dbReference type="Pfam" id="PF14487">
    <property type="entry name" value="DarT"/>
    <property type="match status" value="1"/>
</dbReference>
<comment type="similarity">
    <text evidence="6">Belongs to the DarT ADP-ribosyltransferase family.</text>
</comment>
<evidence type="ECO:0000313" key="9">
    <source>
        <dbReference type="Proteomes" id="UP000229974"/>
    </source>
</evidence>
<sequence>MPQRIQQIQSIVAQRGIEHLVHFTRVDNLASIMQNGIIPIANTAQNQINPVINDPYRWDGHTNASCLSITRPNHHMFYRLRCDNPQTEWVVLLLRPALLWEKPCAFCCHNAADGTMSSQPLDQLQDTAALSGMFDEMPALQTRQEQRLLPYDTTDAQAEVLVFDTIEPHYIVGAAFCKQAVKADYENLLLGRNVCLNQVGGGFFASRSFVR</sequence>
<organism evidence="8 9">
    <name type="scientific">Enterobacter hormaechei</name>
    <dbReference type="NCBI Taxonomy" id="158836"/>
    <lineage>
        <taxon>Bacteria</taxon>
        <taxon>Pseudomonadati</taxon>
        <taxon>Pseudomonadota</taxon>
        <taxon>Gammaproteobacteria</taxon>
        <taxon>Enterobacterales</taxon>
        <taxon>Enterobacteriaceae</taxon>
        <taxon>Enterobacter</taxon>
        <taxon>Enterobacter cloacae complex</taxon>
    </lineage>
</organism>
<dbReference type="PROSITE" id="PS52018">
    <property type="entry name" value="DART"/>
    <property type="match status" value="1"/>
</dbReference>
<keyword evidence="1 6" id="KW-1277">Toxin-antitoxin system</keyword>
<dbReference type="GO" id="GO:0016779">
    <property type="term" value="F:nucleotidyltransferase activity"/>
    <property type="evidence" value="ECO:0007669"/>
    <property type="project" value="UniProtKB-UniRule"/>
</dbReference>
<protein>
    <recommendedName>
        <fullName evidence="7">DarT domain-containing protein</fullName>
    </recommendedName>
</protein>